<accession>D9QS79</accession>
<evidence type="ECO:0000256" key="3">
    <source>
        <dbReference type="ARBA" id="ARBA00007571"/>
    </source>
</evidence>
<organism evidence="12 13">
    <name type="scientific">Acetohalobium arabaticum (strain ATCC 49924 / DSM 5501 / Z-7288)</name>
    <dbReference type="NCBI Taxonomy" id="574087"/>
    <lineage>
        <taxon>Bacteria</taxon>
        <taxon>Bacillati</taxon>
        <taxon>Bacillota</taxon>
        <taxon>Clostridia</taxon>
        <taxon>Halanaerobiales</taxon>
        <taxon>Halobacteroidaceae</taxon>
        <taxon>Acetohalobium</taxon>
    </lineage>
</organism>
<dbReference type="GO" id="GO:0004640">
    <property type="term" value="F:phosphoribosylanthranilate isomerase activity"/>
    <property type="evidence" value="ECO:0007669"/>
    <property type="project" value="UniProtKB-UniRule"/>
</dbReference>
<comment type="pathway">
    <text evidence="2 10">Amino-acid biosynthesis; L-tryptophan biosynthesis; L-tryptophan from chorismate: step 3/5.</text>
</comment>
<sequence length="209" mass="23276">MAATRIKVCGITNLDDARQAVRLGVDSIGFIFANSPRQVTAEQVHQIINKLPPFINLTGVFVDEDIEEVQKTADYCGLDTLQLHGTETPEYCKQLKAWKVIKAFRVREKLEPKRMAAYEIAGYLLDTYQPKRLGGTGKTFNWDLAVEAEEVGPIILAGGLNPDNITTAVKKVEPYGVDINSGVESSPGQKDQQKLKRVVNNIRRLEYAE</sequence>
<dbReference type="HOGENOM" id="CLU_076364_2_0_9"/>
<dbReference type="CDD" id="cd00405">
    <property type="entry name" value="PRAI"/>
    <property type="match status" value="1"/>
</dbReference>
<dbReference type="FunFam" id="3.20.20.70:FF:000075">
    <property type="entry name" value="Tryptophan biosynthesis protein TRP1"/>
    <property type="match status" value="1"/>
</dbReference>
<dbReference type="Gene3D" id="3.20.20.70">
    <property type="entry name" value="Aldolase class I"/>
    <property type="match status" value="1"/>
</dbReference>
<evidence type="ECO:0000256" key="4">
    <source>
        <dbReference type="ARBA" id="ARBA00012572"/>
    </source>
</evidence>
<evidence type="ECO:0000256" key="6">
    <source>
        <dbReference type="ARBA" id="ARBA00022605"/>
    </source>
</evidence>
<dbReference type="UniPathway" id="UPA00035">
    <property type="reaction ID" value="UER00042"/>
</dbReference>
<reference evidence="12 13" key="1">
    <citation type="journal article" date="2010" name="Stand. Genomic Sci.">
        <title>Complete genome sequence of Acetohalobium arabaticum type strain (Z-7288).</title>
        <authorList>
            <person name="Sikorski J."/>
            <person name="Lapidus A."/>
            <person name="Chertkov O."/>
            <person name="Lucas S."/>
            <person name="Copeland A."/>
            <person name="Glavina Del Rio T."/>
            <person name="Nolan M."/>
            <person name="Tice H."/>
            <person name="Cheng J.F."/>
            <person name="Han C."/>
            <person name="Brambilla E."/>
            <person name="Pitluck S."/>
            <person name="Liolios K."/>
            <person name="Ivanova N."/>
            <person name="Mavromatis K."/>
            <person name="Mikhailova N."/>
            <person name="Pati A."/>
            <person name="Bruce D."/>
            <person name="Detter C."/>
            <person name="Tapia R."/>
            <person name="Goodwin L."/>
            <person name="Chen A."/>
            <person name="Palaniappan K."/>
            <person name="Land M."/>
            <person name="Hauser L."/>
            <person name="Chang Y.J."/>
            <person name="Jeffries C.D."/>
            <person name="Rohde M."/>
            <person name="Goker M."/>
            <person name="Spring S."/>
            <person name="Woyke T."/>
            <person name="Bristow J."/>
            <person name="Eisen J.A."/>
            <person name="Markowitz V."/>
            <person name="Hugenholtz P."/>
            <person name="Kyrpides N.C."/>
            <person name="Klenk H.P."/>
        </authorList>
    </citation>
    <scope>NUCLEOTIDE SEQUENCE [LARGE SCALE GENOMIC DNA]</scope>
    <source>
        <strain evidence="13">ATCC 49924 / DSM 5501 / Z-7288</strain>
    </source>
</reference>
<dbReference type="STRING" id="574087.Acear_1867"/>
<dbReference type="InterPro" id="IPR001240">
    <property type="entry name" value="PRAI_dom"/>
</dbReference>
<keyword evidence="7 10" id="KW-0822">Tryptophan biosynthesis</keyword>
<dbReference type="InterPro" id="IPR011060">
    <property type="entry name" value="RibuloseP-bd_barrel"/>
</dbReference>
<dbReference type="PANTHER" id="PTHR42894">
    <property type="entry name" value="N-(5'-PHOSPHORIBOSYL)ANTHRANILATE ISOMERASE"/>
    <property type="match status" value="1"/>
</dbReference>
<dbReference type="InterPro" id="IPR044643">
    <property type="entry name" value="TrpF_fam"/>
</dbReference>
<evidence type="ECO:0000256" key="2">
    <source>
        <dbReference type="ARBA" id="ARBA00004664"/>
    </source>
</evidence>
<keyword evidence="6 10" id="KW-0028">Amino-acid biosynthesis</keyword>
<feature type="domain" description="N-(5'phosphoribosyl) anthranilate isomerase (PRAI)" evidence="11">
    <location>
        <begin position="7"/>
        <end position="201"/>
    </location>
</feature>
<dbReference type="Proteomes" id="UP000001661">
    <property type="component" value="Chromosome"/>
</dbReference>
<dbReference type="AlphaFoldDB" id="D9QS79"/>
<dbReference type="PANTHER" id="PTHR42894:SF1">
    <property type="entry name" value="N-(5'-PHOSPHORIBOSYL)ANTHRANILATE ISOMERASE"/>
    <property type="match status" value="1"/>
</dbReference>
<evidence type="ECO:0000313" key="12">
    <source>
        <dbReference type="EMBL" id="ADL13370.1"/>
    </source>
</evidence>
<protein>
    <recommendedName>
        <fullName evidence="5 10">N-(5'-phosphoribosyl)anthranilate isomerase</fullName>
        <shortName evidence="10">PRAI</shortName>
        <ecNumber evidence="4 10">5.3.1.24</ecNumber>
    </recommendedName>
</protein>
<evidence type="ECO:0000256" key="1">
    <source>
        <dbReference type="ARBA" id="ARBA00001164"/>
    </source>
</evidence>
<evidence type="ECO:0000256" key="5">
    <source>
        <dbReference type="ARBA" id="ARBA00022272"/>
    </source>
</evidence>
<dbReference type="KEGG" id="aar:Acear_1867"/>
<dbReference type="OrthoDB" id="9786954at2"/>
<comment type="catalytic activity">
    <reaction evidence="1 10">
        <text>N-(5-phospho-beta-D-ribosyl)anthranilate = 1-(2-carboxyphenylamino)-1-deoxy-D-ribulose 5-phosphate</text>
        <dbReference type="Rhea" id="RHEA:21540"/>
        <dbReference type="ChEBI" id="CHEBI:18277"/>
        <dbReference type="ChEBI" id="CHEBI:58613"/>
        <dbReference type="EC" id="5.3.1.24"/>
    </reaction>
</comment>
<dbReference type="SUPFAM" id="SSF51366">
    <property type="entry name" value="Ribulose-phoshate binding barrel"/>
    <property type="match status" value="1"/>
</dbReference>
<keyword evidence="13" id="KW-1185">Reference proteome</keyword>
<gene>
    <name evidence="10" type="primary">trpF</name>
    <name evidence="12" type="ordered locus">Acear_1867</name>
</gene>
<comment type="similarity">
    <text evidence="3 10">Belongs to the TrpF family.</text>
</comment>
<evidence type="ECO:0000256" key="8">
    <source>
        <dbReference type="ARBA" id="ARBA00023141"/>
    </source>
</evidence>
<dbReference type="InterPro" id="IPR013785">
    <property type="entry name" value="Aldolase_TIM"/>
</dbReference>
<dbReference type="EC" id="5.3.1.24" evidence="4 10"/>
<proteinExistence type="inferred from homology"/>
<evidence type="ECO:0000256" key="10">
    <source>
        <dbReference type="HAMAP-Rule" id="MF_00135"/>
    </source>
</evidence>
<dbReference type="RefSeq" id="WP_013278815.1">
    <property type="nucleotide sequence ID" value="NC_014378.1"/>
</dbReference>
<name>D9QS79_ACEAZ</name>
<keyword evidence="9 10" id="KW-0413">Isomerase</keyword>
<evidence type="ECO:0000259" key="11">
    <source>
        <dbReference type="Pfam" id="PF00697"/>
    </source>
</evidence>
<evidence type="ECO:0000313" key="13">
    <source>
        <dbReference type="Proteomes" id="UP000001661"/>
    </source>
</evidence>
<dbReference type="NCBIfam" id="NF002298">
    <property type="entry name" value="PRK01222.1-4"/>
    <property type="match status" value="1"/>
</dbReference>
<dbReference type="HAMAP" id="MF_00135">
    <property type="entry name" value="PRAI"/>
    <property type="match status" value="1"/>
</dbReference>
<evidence type="ECO:0000256" key="9">
    <source>
        <dbReference type="ARBA" id="ARBA00023235"/>
    </source>
</evidence>
<evidence type="ECO:0000256" key="7">
    <source>
        <dbReference type="ARBA" id="ARBA00022822"/>
    </source>
</evidence>
<keyword evidence="8 10" id="KW-0057">Aromatic amino acid biosynthesis</keyword>
<dbReference type="eggNOG" id="COG0135">
    <property type="taxonomic scope" value="Bacteria"/>
</dbReference>
<dbReference type="GO" id="GO:0000162">
    <property type="term" value="P:L-tryptophan biosynthetic process"/>
    <property type="evidence" value="ECO:0007669"/>
    <property type="project" value="UniProtKB-UniRule"/>
</dbReference>
<dbReference type="EMBL" id="CP002105">
    <property type="protein sequence ID" value="ADL13370.1"/>
    <property type="molecule type" value="Genomic_DNA"/>
</dbReference>
<dbReference type="Pfam" id="PF00697">
    <property type="entry name" value="PRAI"/>
    <property type="match status" value="1"/>
</dbReference>